<comment type="similarity">
    <text evidence="7">Belongs to the DNA polymerase HolA subunit family.</text>
</comment>
<evidence type="ECO:0000256" key="4">
    <source>
        <dbReference type="ARBA" id="ARBA00022695"/>
    </source>
</evidence>
<keyword evidence="6" id="KW-0239">DNA-directed DNA polymerase</keyword>
<reference evidence="11 12" key="1">
    <citation type="submission" date="2006-02" db="EMBL/GenBank/DDBJ databases">
        <authorList>
            <person name="Waterbury J."/>
            <person name="Ferriera S."/>
            <person name="Johnson J."/>
            <person name="Kravitz S."/>
            <person name="Halpern A."/>
            <person name="Remington K."/>
            <person name="Beeson K."/>
            <person name="Tran B."/>
            <person name="Rogers Y.-H."/>
            <person name="Friedman R."/>
            <person name="Venter J.C."/>
        </authorList>
    </citation>
    <scope>NUCLEOTIDE SEQUENCE [LARGE SCALE GENOMIC DNA]</scope>
    <source>
        <strain evidence="11 12">Nb-231</strain>
    </source>
</reference>
<evidence type="ECO:0000256" key="8">
    <source>
        <dbReference type="ARBA" id="ARBA00049244"/>
    </source>
</evidence>
<dbReference type="STRING" id="314278.NB231_05856"/>
<evidence type="ECO:0000256" key="2">
    <source>
        <dbReference type="ARBA" id="ARBA00017703"/>
    </source>
</evidence>
<dbReference type="Gene3D" id="1.10.8.60">
    <property type="match status" value="1"/>
</dbReference>
<proteinExistence type="inferred from homology"/>
<evidence type="ECO:0000256" key="5">
    <source>
        <dbReference type="ARBA" id="ARBA00022705"/>
    </source>
</evidence>
<comment type="caution">
    <text evidence="11">The sequence shown here is derived from an EMBL/GenBank/DDBJ whole genome shotgun (WGS) entry which is preliminary data.</text>
</comment>
<dbReference type="eggNOG" id="COG1466">
    <property type="taxonomic scope" value="Bacteria"/>
</dbReference>
<keyword evidence="12" id="KW-1185">Reference proteome</keyword>
<dbReference type="OrthoDB" id="9770982at2"/>
<evidence type="ECO:0000313" key="12">
    <source>
        <dbReference type="Proteomes" id="UP000003374"/>
    </source>
</evidence>
<dbReference type="GO" id="GO:0009360">
    <property type="term" value="C:DNA polymerase III complex"/>
    <property type="evidence" value="ECO:0007669"/>
    <property type="project" value="UniProtKB-UniRule"/>
</dbReference>
<dbReference type="PANTHER" id="PTHR34388:SF1">
    <property type="entry name" value="DNA POLYMERASE III SUBUNIT DELTA"/>
    <property type="match status" value="1"/>
</dbReference>
<keyword evidence="4" id="KW-0548">Nucleotidyltransferase</keyword>
<dbReference type="Pfam" id="PF06144">
    <property type="entry name" value="DNA_pol3_delta"/>
    <property type="match status" value="1"/>
</dbReference>
<organism evidence="11 12">
    <name type="scientific">Nitrococcus mobilis Nb-231</name>
    <dbReference type="NCBI Taxonomy" id="314278"/>
    <lineage>
        <taxon>Bacteria</taxon>
        <taxon>Pseudomonadati</taxon>
        <taxon>Pseudomonadota</taxon>
        <taxon>Gammaproteobacteria</taxon>
        <taxon>Chromatiales</taxon>
        <taxon>Ectothiorhodospiraceae</taxon>
        <taxon>Nitrococcus</taxon>
    </lineage>
</organism>
<dbReference type="Gene3D" id="1.20.272.10">
    <property type="match status" value="1"/>
</dbReference>
<feature type="domain" description="DNA polymerase III delta N-terminal" evidence="10">
    <location>
        <begin position="22"/>
        <end position="136"/>
    </location>
</feature>
<accession>A4BQN8</accession>
<protein>
    <recommendedName>
        <fullName evidence="2 9">DNA polymerase III subunit delta</fullName>
        <ecNumber evidence="1 9">2.7.7.7</ecNumber>
    </recommendedName>
</protein>
<gene>
    <name evidence="11" type="ORF">NB231_05856</name>
</gene>
<dbReference type="RefSeq" id="WP_005000497.1">
    <property type="nucleotide sequence ID" value="NZ_CH672427.1"/>
</dbReference>
<dbReference type="SUPFAM" id="SSF48019">
    <property type="entry name" value="post-AAA+ oligomerization domain-like"/>
    <property type="match status" value="1"/>
</dbReference>
<dbReference type="Proteomes" id="UP000003374">
    <property type="component" value="Unassembled WGS sequence"/>
</dbReference>
<evidence type="ECO:0000313" key="11">
    <source>
        <dbReference type="EMBL" id="EAR21888.1"/>
    </source>
</evidence>
<dbReference type="InterPro" id="IPR010372">
    <property type="entry name" value="DNA_pol3_delta_N"/>
</dbReference>
<dbReference type="SUPFAM" id="SSF52540">
    <property type="entry name" value="P-loop containing nucleoside triphosphate hydrolases"/>
    <property type="match status" value="1"/>
</dbReference>
<evidence type="ECO:0000256" key="6">
    <source>
        <dbReference type="ARBA" id="ARBA00022932"/>
    </source>
</evidence>
<name>A4BQN8_9GAMM</name>
<dbReference type="NCBIfam" id="TIGR01128">
    <property type="entry name" value="holA"/>
    <property type="match status" value="1"/>
</dbReference>
<keyword evidence="3" id="KW-0808">Transferase</keyword>
<keyword evidence="5" id="KW-0235">DNA replication</keyword>
<dbReference type="GO" id="GO:0006261">
    <property type="term" value="P:DNA-templated DNA replication"/>
    <property type="evidence" value="ECO:0007669"/>
    <property type="project" value="TreeGrafter"/>
</dbReference>
<sequence length="340" mass="36980">MAKIRIDELERHLSGRLAPVWLVAGEEPLLIDEAGAGIRAAARTAGYSERQVLHAETDGFDWRQLGAAAGNLSLFSERRLIELRLPGGKPGAGGAQALQAYCRAPPADTLLLVASARLDARQRRGAWVEALSRAGVMLYIWPVGRRDLPRWIMQRLHSRGLIADRMVVELLAERAEGNLLAAAQEVEKLYLLLGAGQVDLAAARRAVVDSARYDVFDLSEAVLGGGCTRVARICRGLQEEGTEPTLVLWALARELRVLATLSALAGDARRINELFRQHRIPKHRQPRLCQLAAGTTADAWEGLLARAAGVDRVIKGAAPGRPWDELLQLSFELTALAAAI</sequence>
<dbReference type="EMBL" id="AAOF01000005">
    <property type="protein sequence ID" value="EAR21888.1"/>
    <property type="molecule type" value="Genomic_DNA"/>
</dbReference>
<evidence type="ECO:0000256" key="9">
    <source>
        <dbReference type="NCBIfam" id="TIGR01128"/>
    </source>
</evidence>
<evidence type="ECO:0000256" key="1">
    <source>
        <dbReference type="ARBA" id="ARBA00012417"/>
    </source>
</evidence>
<dbReference type="HOGENOM" id="CLU_044694_0_0_6"/>
<dbReference type="EC" id="2.7.7.7" evidence="1 9"/>
<evidence type="ECO:0000256" key="3">
    <source>
        <dbReference type="ARBA" id="ARBA00022679"/>
    </source>
</evidence>
<comment type="catalytic activity">
    <reaction evidence="8">
        <text>DNA(n) + a 2'-deoxyribonucleoside 5'-triphosphate = DNA(n+1) + diphosphate</text>
        <dbReference type="Rhea" id="RHEA:22508"/>
        <dbReference type="Rhea" id="RHEA-COMP:17339"/>
        <dbReference type="Rhea" id="RHEA-COMP:17340"/>
        <dbReference type="ChEBI" id="CHEBI:33019"/>
        <dbReference type="ChEBI" id="CHEBI:61560"/>
        <dbReference type="ChEBI" id="CHEBI:173112"/>
        <dbReference type="EC" id="2.7.7.7"/>
    </reaction>
</comment>
<evidence type="ECO:0000259" key="10">
    <source>
        <dbReference type="Pfam" id="PF06144"/>
    </source>
</evidence>
<dbReference type="GO" id="GO:0003887">
    <property type="term" value="F:DNA-directed DNA polymerase activity"/>
    <property type="evidence" value="ECO:0007669"/>
    <property type="project" value="UniProtKB-UniRule"/>
</dbReference>
<evidence type="ECO:0000256" key="7">
    <source>
        <dbReference type="ARBA" id="ARBA00034754"/>
    </source>
</evidence>
<dbReference type="InterPro" id="IPR027417">
    <property type="entry name" value="P-loop_NTPase"/>
</dbReference>
<dbReference type="CDD" id="cd18138">
    <property type="entry name" value="HLD_clamp_pol_III_delta"/>
    <property type="match status" value="1"/>
</dbReference>
<dbReference type="PANTHER" id="PTHR34388">
    <property type="entry name" value="DNA POLYMERASE III SUBUNIT DELTA"/>
    <property type="match status" value="1"/>
</dbReference>
<dbReference type="Gene3D" id="3.40.50.300">
    <property type="entry name" value="P-loop containing nucleotide triphosphate hydrolases"/>
    <property type="match status" value="1"/>
</dbReference>
<dbReference type="InterPro" id="IPR005790">
    <property type="entry name" value="DNA_polIII_delta"/>
</dbReference>
<dbReference type="GO" id="GO:0003677">
    <property type="term" value="F:DNA binding"/>
    <property type="evidence" value="ECO:0007669"/>
    <property type="project" value="InterPro"/>
</dbReference>
<dbReference type="AlphaFoldDB" id="A4BQN8"/>
<dbReference type="InterPro" id="IPR008921">
    <property type="entry name" value="DNA_pol3_clamp-load_cplx_C"/>
</dbReference>